<dbReference type="GO" id="GO:0045087">
    <property type="term" value="P:innate immune response"/>
    <property type="evidence" value="ECO:0007669"/>
    <property type="project" value="UniProtKB-ARBA"/>
</dbReference>
<dbReference type="GO" id="GO:0035206">
    <property type="term" value="P:regulation of hemocyte proliferation"/>
    <property type="evidence" value="ECO:0007669"/>
    <property type="project" value="UniProtKB-ARBA"/>
</dbReference>
<feature type="compositionally biased region" description="Polar residues" evidence="2">
    <location>
        <begin position="24"/>
        <end position="36"/>
    </location>
</feature>
<dbReference type="PANTHER" id="PTHR24169">
    <property type="entry name" value="NUCLEAR FACTOR NF-KAPPA-B PROTEIN"/>
    <property type="match status" value="1"/>
</dbReference>
<dbReference type="CDD" id="cd01177">
    <property type="entry name" value="IPT_NFkappaB"/>
    <property type="match status" value="1"/>
</dbReference>
<evidence type="ECO:0000256" key="1">
    <source>
        <dbReference type="PROSITE-ProRule" id="PRU00023"/>
    </source>
</evidence>
<dbReference type="InterPro" id="IPR033926">
    <property type="entry name" value="IPT_NFkappaB"/>
</dbReference>
<dbReference type="GO" id="GO:0001228">
    <property type="term" value="F:DNA-binding transcription activator activity, RNA polymerase II-specific"/>
    <property type="evidence" value="ECO:0007669"/>
    <property type="project" value="UniProtKB-ARBA"/>
</dbReference>
<dbReference type="KEGG" id="foc:113217630"/>
<protein>
    <submittedName>
        <fullName evidence="5">Nuclear factor NF-kappa-B p110 subunit</fullName>
    </submittedName>
</protein>
<dbReference type="RefSeq" id="XP_052119561.1">
    <property type="nucleotide sequence ID" value="XM_052263601.1"/>
</dbReference>
<accession>A0A9C6TN35</accession>
<dbReference type="Gene3D" id="1.25.40.20">
    <property type="entry name" value="Ankyrin repeat-containing domain"/>
    <property type="match status" value="1"/>
</dbReference>
<dbReference type="GO" id="GO:0005654">
    <property type="term" value="C:nucleoplasm"/>
    <property type="evidence" value="ECO:0007669"/>
    <property type="project" value="UniProtKB-ARBA"/>
</dbReference>
<dbReference type="Pfam" id="PF00554">
    <property type="entry name" value="RHD_DNA_bind"/>
    <property type="match status" value="1"/>
</dbReference>
<reference evidence="5" key="1">
    <citation type="submission" date="2025-08" db="UniProtKB">
        <authorList>
            <consortium name="RefSeq"/>
        </authorList>
    </citation>
    <scope>IDENTIFICATION</scope>
    <source>
        <tissue evidence="5">Whole organism</tissue>
    </source>
</reference>
<dbReference type="AlphaFoldDB" id="A0A9C6TN35"/>
<dbReference type="InterPro" id="IPR002110">
    <property type="entry name" value="Ankyrin_rpt"/>
</dbReference>
<dbReference type="GO" id="GO:0000978">
    <property type="term" value="F:RNA polymerase II cis-regulatory region sequence-specific DNA binding"/>
    <property type="evidence" value="ECO:0007669"/>
    <property type="project" value="TreeGrafter"/>
</dbReference>
<dbReference type="SUPFAM" id="SSF48403">
    <property type="entry name" value="Ankyrin repeat"/>
    <property type="match status" value="1"/>
</dbReference>
<dbReference type="SUPFAM" id="SSF49417">
    <property type="entry name" value="p53-like transcription factors"/>
    <property type="match status" value="1"/>
</dbReference>
<proteinExistence type="predicted"/>
<dbReference type="SMART" id="SM00429">
    <property type="entry name" value="IPT"/>
    <property type="match status" value="1"/>
</dbReference>
<dbReference type="CTD" id="5966"/>
<dbReference type="FunFam" id="2.60.40.10:FF:000046">
    <property type="entry name" value="Nuclear factor NF-kappa-B p105 subunit"/>
    <property type="match status" value="1"/>
</dbReference>
<dbReference type="InterPro" id="IPR036770">
    <property type="entry name" value="Ankyrin_rpt-contain_sf"/>
</dbReference>
<feature type="repeat" description="ANK" evidence="1">
    <location>
        <begin position="638"/>
        <end position="670"/>
    </location>
</feature>
<dbReference type="PROSITE" id="PS50088">
    <property type="entry name" value="ANK_REPEAT"/>
    <property type="match status" value="3"/>
</dbReference>
<dbReference type="SUPFAM" id="SSF81296">
    <property type="entry name" value="E set domains"/>
    <property type="match status" value="1"/>
</dbReference>
<gene>
    <name evidence="5" type="primary">LOC113217630</name>
</gene>
<dbReference type="GO" id="GO:0008063">
    <property type="term" value="P:Toll signaling pathway"/>
    <property type="evidence" value="ECO:0007669"/>
    <property type="project" value="UniProtKB-ARBA"/>
</dbReference>
<name>A0A9C6TN35_FRAOC</name>
<dbReference type="InterPro" id="IPR008967">
    <property type="entry name" value="p53-like_TF_DNA-bd_sf"/>
</dbReference>
<dbReference type="GO" id="GO:0048935">
    <property type="term" value="P:peripheral nervous system neuron development"/>
    <property type="evidence" value="ECO:0007669"/>
    <property type="project" value="UniProtKB-ARBA"/>
</dbReference>
<dbReference type="GO" id="GO:0007249">
    <property type="term" value="P:canonical NF-kappaB signal transduction"/>
    <property type="evidence" value="ECO:0007669"/>
    <property type="project" value="UniProtKB-ARBA"/>
</dbReference>
<dbReference type="InterPro" id="IPR032397">
    <property type="entry name" value="RHD_dimer"/>
</dbReference>
<keyword evidence="1" id="KW-0040">ANK repeat</keyword>
<dbReference type="Pfam" id="PF16179">
    <property type="entry name" value="RHD_dimer"/>
    <property type="match status" value="1"/>
</dbReference>
<dbReference type="GO" id="GO:0002225">
    <property type="term" value="P:positive regulation of antimicrobial peptide production"/>
    <property type="evidence" value="ECO:0007669"/>
    <property type="project" value="UniProtKB-ARBA"/>
</dbReference>
<feature type="repeat" description="ANK" evidence="1">
    <location>
        <begin position="712"/>
        <end position="744"/>
    </location>
</feature>
<dbReference type="PROSITE" id="PS50254">
    <property type="entry name" value="REL_2"/>
    <property type="match status" value="1"/>
</dbReference>
<evidence type="ECO:0000256" key="2">
    <source>
        <dbReference type="SAM" id="MobiDB-lite"/>
    </source>
</evidence>
<dbReference type="PRINTS" id="PR00057">
    <property type="entry name" value="NFKBTNSCPFCT"/>
</dbReference>
<dbReference type="Gene3D" id="2.60.40.10">
    <property type="entry name" value="Immunoglobulins"/>
    <property type="match status" value="1"/>
</dbReference>
<dbReference type="Pfam" id="PF12796">
    <property type="entry name" value="Ank_2"/>
    <property type="match status" value="2"/>
</dbReference>
<dbReference type="InterPro" id="IPR014756">
    <property type="entry name" value="Ig_E-set"/>
</dbReference>
<dbReference type="InterPro" id="IPR037059">
    <property type="entry name" value="RHD_DNA_bind_dom_sf"/>
</dbReference>
<feature type="domain" description="RHD" evidence="3">
    <location>
        <begin position="74"/>
        <end position="274"/>
    </location>
</feature>
<organism evidence="4 5">
    <name type="scientific">Frankliniella occidentalis</name>
    <name type="common">Western flower thrips</name>
    <name type="synonym">Euthrips occidentalis</name>
    <dbReference type="NCBI Taxonomy" id="133901"/>
    <lineage>
        <taxon>Eukaryota</taxon>
        <taxon>Metazoa</taxon>
        <taxon>Ecdysozoa</taxon>
        <taxon>Arthropoda</taxon>
        <taxon>Hexapoda</taxon>
        <taxon>Insecta</taxon>
        <taxon>Pterygota</taxon>
        <taxon>Neoptera</taxon>
        <taxon>Paraneoptera</taxon>
        <taxon>Thysanoptera</taxon>
        <taxon>Terebrantia</taxon>
        <taxon>Thripoidea</taxon>
        <taxon>Thripidae</taxon>
        <taxon>Frankliniella</taxon>
    </lineage>
</organism>
<evidence type="ECO:0000313" key="5">
    <source>
        <dbReference type="RefSeq" id="XP_052119561.1"/>
    </source>
</evidence>
<dbReference type="PROSITE" id="PS50297">
    <property type="entry name" value="ANK_REP_REGION"/>
    <property type="match status" value="2"/>
</dbReference>
<dbReference type="InterPro" id="IPR013783">
    <property type="entry name" value="Ig-like_fold"/>
</dbReference>
<feature type="compositionally biased region" description="Low complexity" evidence="2">
    <location>
        <begin position="47"/>
        <end position="60"/>
    </location>
</feature>
<dbReference type="InterPro" id="IPR011539">
    <property type="entry name" value="RHD_DNA_bind_dom"/>
</dbReference>
<dbReference type="OrthoDB" id="10254686at2759"/>
<dbReference type="GO" id="GO:0005737">
    <property type="term" value="C:cytoplasm"/>
    <property type="evidence" value="ECO:0007669"/>
    <property type="project" value="InterPro"/>
</dbReference>
<dbReference type="GeneID" id="113217630"/>
<evidence type="ECO:0000313" key="4">
    <source>
        <dbReference type="Proteomes" id="UP000504606"/>
    </source>
</evidence>
<feature type="repeat" description="ANK" evidence="1">
    <location>
        <begin position="746"/>
        <end position="768"/>
    </location>
</feature>
<dbReference type="SMART" id="SM00248">
    <property type="entry name" value="ANK"/>
    <property type="match status" value="5"/>
</dbReference>
<feature type="non-terminal residue" evidence="5">
    <location>
        <position position="805"/>
    </location>
</feature>
<evidence type="ECO:0000259" key="3">
    <source>
        <dbReference type="PROSITE" id="PS50254"/>
    </source>
</evidence>
<dbReference type="InterPro" id="IPR000451">
    <property type="entry name" value="NFkB/Dor"/>
</dbReference>
<dbReference type="InterPro" id="IPR002909">
    <property type="entry name" value="IPT_dom"/>
</dbReference>
<dbReference type="Proteomes" id="UP000504606">
    <property type="component" value="Unplaced"/>
</dbReference>
<dbReference type="PANTHER" id="PTHR24169:SF28">
    <property type="entry name" value="NUCLEAR FACTOR NF-KAPPA-B P110 SUBUNIT"/>
    <property type="match status" value="1"/>
</dbReference>
<dbReference type="Gene3D" id="2.60.40.340">
    <property type="entry name" value="Rel homology domain (RHD), DNA-binding domain"/>
    <property type="match status" value="1"/>
</dbReference>
<feature type="region of interest" description="Disordered" evidence="2">
    <location>
        <begin position="383"/>
        <end position="417"/>
    </location>
</feature>
<sequence length="805" mass="90598">MSTSEATQFYNNFSIEELYAPQAQTTQAWDQSSCNGATMFPTPSPSPTSHQTSPFSSSYSEEGEMAYSEGEVKLRIIEQPVPMFRFRYRSEMNGAHGSLLGQSENPKRKTYPTVELVNYDGEAIIRCSLYTATPPHIPHMHQLIAKPSNNREILDHEVTVSDRNGYRAEFRGLGIVHMAKKNLTKELMRKKEKDLIEKLKRQKNLPHFGDERQQIALKEMLPQLEAAAKRDAETMDANKLRLCFEAFERGPNGEMRELCERVFSDTIQNMKSAETGGLKICRIDKCAGSCNGGDEIYILVEKVCKKNVKIRFFEDDEHGQEVWSDEGLFSENDVHHQYAIVFRTPPYKRTDIEKDVSVKVELVRPKDNARSDPVPFRYKPARRYGQKRPCPSFSSLESSSSFEAPKRSKAPVMISGDDPMISGEKAISWNLSSETLNDVMKDLSSEVHIDEDFANFILSSNLSSYSQALNESKDRGGCRVEEDQNMLLLQSEHCDFSPNMSSPGCLETFGDLSIERNSDWQTDGPGSKQNKEKHVDVVVEGVSSKNHLVKKTASSSEDEAVKVTSNLAKNAYDKLLKLMKSRHPSRLQDMKNIIRAEDQEFGPLHAAVIHGQLKELSDLLSLVIKSNQLKLINTSNRRRQTPLMVAVEENRVDCLKLLCMARADINQADYEENTAFHIAVKNKNSECLQVLLSAKKSQDSSCKIDLNRRNEYGETALHIAVMKKDMKCVTQLVAAGADLNVKTGTSGSTPLHIAVETNSSEIVRLLLSQENINVNEVNFSIKTPADLIKPSQKTITSLFMKVILF</sequence>
<keyword evidence="4" id="KW-1185">Reference proteome</keyword>
<feature type="region of interest" description="Disordered" evidence="2">
    <location>
        <begin position="24"/>
        <end position="64"/>
    </location>
</feature>
<feature type="compositionally biased region" description="Low complexity" evidence="2">
    <location>
        <begin position="392"/>
        <end position="403"/>
    </location>
</feature>